<dbReference type="PANTHER" id="PTHR46128:SF336">
    <property type="entry name" value="PENTACOTRIPEPTIDE-REPEAT REGION OF PRORP DOMAIN-CONTAINING PROTEIN"/>
    <property type="match status" value="1"/>
</dbReference>
<evidence type="ECO:0000256" key="1">
    <source>
        <dbReference type="ARBA" id="ARBA00007626"/>
    </source>
</evidence>
<feature type="repeat" description="PPR" evidence="2">
    <location>
        <begin position="1"/>
        <end position="29"/>
    </location>
</feature>
<name>A0A8X8CFI0_POPTO</name>
<comment type="caution">
    <text evidence="3">The sequence shown here is derived from an EMBL/GenBank/DDBJ whole genome shotgun (WGS) entry which is preliminary data.</text>
</comment>
<dbReference type="InterPro" id="IPR002885">
    <property type="entry name" value="PPR_rpt"/>
</dbReference>
<dbReference type="PROSITE" id="PS51375">
    <property type="entry name" value="PPR"/>
    <property type="match status" value="1"/>
</dbReference>
<reference evidence="3" key="1">
    <citation type="journal article" date="2020" name="bioRxiv">
        <title>Hybrid origin of Populus tomentosa Carr. identified through genome sequencing and phylogenomic analysis.</title>
        <authorList>
            <person name="An X."/>
            <person name="Gao K."/>
            <person name="Chen Z."/>
            <person name="Li J."/>
            <person name="Yang X."/>
            <person name="Yang X."/>
            <person name="Zhou J."/>
            <person name="Guo T."/>
            <person name="Zhao T."/>
            <person name="Huang S."/>
            <person name="Miao D."/>
            <person name="Khan W.U."/>
            <person name="Rao P."/>
            <person name="Ye M."/>
            <person name="Lei B."/>
            <person name="Liao W."/>
            <person name="Wang J."/>
            <person name="Ji L."/>
            <person name="Li Y."/>
            <person name="Guo B."/>
            <person name="Mustafa N.S."/>
            <person name="Li S."/>
            <person name="Yun Q."/>
            <person name="Keller S.R."/>
            <person name="Mao J."/>
            <person name="Zhang R."/>
            <person name="Strauss S.H."/>
        </authorList>
    </citation>
    <scope>NUCLEOTIDE SEQUENCE</scope>
    <source>
        <strain evidence="3">GM15</strain>
        <tissue evidence="3">Leaf</tissue>
    </source>
</reference>
<organism evidence="3 4">
    <name type="scientific">Populus tomentosa</name>
    <name type="common">Chinese white poplar</name>
    <dbReference type="NCBI Taxonomy" id="118781"/>
    <lineage>
        <taxon>Eukaryota</taxon>
        <taxon>Viridiplantae</taxon>
        <taxon>Streptophyta</taxon>
        <taxon>Embryophyta</taxon>
        <taxon>Tracheophyta</taxon>
        <taxon>Spermatophyta</taxon>
        <taxon>Magnoliopsida</taxon>
        <taxon>eudicotyledons</taxon>
        <taxon>Gunneridae</taxon>
        <taxon>Pentapetalae</taxon>
        <taxon>rosids</taxon>
        <taxon>fabids</taxon>
        <taxon>Malpighiales</taxon>
        <taxon>Salicaceae</taxon>
        <taxon>Saliceae</taxon>
        <taxon>Populus</taxon>
    </lineage>
</organism>
<dbReference type="PANTHER" id="PTHR46128">
    <property type="entry name" value="MITOCHONDRIAL GROUP I INTRON SPLICING FACTOR CCM1"/>
    <property type="match status" value="1"/>
</dbReference>
<evidence type="ECO:0000313" key="4">
    <source>
        <dbReference type="Proteomes" id="UP000886885"/>
    </source>
</evidence>
<dbReference type="InterPro" id="IPR050872">
    <property type="entry name" value="PPR_P_subfamily"/>
</dbReference>
<dbReference type="Pfam" id="PF13041">
    <property type="entry name" value="PPR_2"/>
    <property type="match status" value="1"/>
</dbReference>
<accession>A0A8X8CFI0</accession>
<dbReference type="Proteomes" id="UP000886885">
    <property type="component" value="Chromosome 10A"/>
</dbReference>
<evidence type="ECO:0000256" key="2">
    <source>
        <dbReference type="PROSITE-ProRule" id="PRU00708"/>
    </source>
</evidence>
<keyword evidence="4" id="KW-1185">Reference proteome</keyword>
<sequence length="148" mass="16204">MVMNALCKLGEMDGAVALLIEMKGRRMIPDIVSYTTLIHGYCLEGTAAAQSLVDHLRGSSVRISMYIEGQPNCHLVRQGNDKIQETCVHHDQSNDGAFLGRIWLGLLVFHLSEIYPLTGCCSIILLIHHRARILPAAGVELGLGLMVP</sequence>
<dbReference type="OrthoDB" id="185373at2759"/>
<proteinExistence type="inferred from homology"/>
<evidence type="ECO:0000313" key="3">
    <source>
        <dbReference type="EMBL" id="KAG6760521.1"/>
    </source>
</evidence>
<comment type="similarity">
    <text evidence="1">Belongs to the PPR family. P subfamily.</text>
</comment>
<evidence type="ECO:0008006" key="5">
    <source>
        <dbReference type="Google" id="ProtNLM"/>
    </source>
</evidence>
<protein>
    <recommendedName>
        <fullName evidence="5">Pentatricopeptide repeat-containing protein</fullName>
    </recommendedName>
</protein>
<dbReference type="NCBIfam" id="TIGR00756">
    <property type="entry name" value="PPR"/>
    <property type="match status" value="1"/>
</dbReference>
<dbReference type="EMBL" id="JAAWWB010000019">
    <property type="protein sequence ID" value="KAG6760521.1"/>
    <property type="molecule type" value="Genomic_DNA"/>
</dbReference>
<dbReference type="AlphaFoldDB" id="A0A8X8CFI0"/>
<gene>
    <name evidence="3" type="ORF">POTOM_037044</name>
</gene>